<evidence type="ECO:0000256" key="1">
    <source>
        <dbReference type="SAM" id="SignalP"/>
    </source>
</evidence>
<sequence length="125" mass="14498">MKFYGQISFLSTLLTFYSLVVGSCIDLTVSVSSTDGVANTQVVLKEDGNTKISLSKDITNENPDYQIFKEKGYELTIYHVEKKWTLSTPKYFSGRRTLTQDITYCDDSKENCWWIYQDSYCFFKN</sequence>
<evidence type="ECO:0000313" key="2">
    <source>
        <dbReference type="EMBL" id="PVU86669.1"/>
    </source>
</evidence>
<accession>A0A2T9Y2U0</accession>
<feature type="chain" id="PRO_5036052016" description="PLAT domain-containing protein" evidence="1">
    <location>
        <begin position="23"/>
        <end position="125"/>
    </location>
</feature>
<evidence type="ECO:0008006" key="5">
    <source>
        <dbReference type="Google" id="ProtNLM"/>
    </source>
</evidence>
<dbReference type="PROSITE" id="PS51257">
    <property type="entry name" value="PROKAR_LIPOPROTEIN"/>
    <property type="match status" value="1"/>
</dbReference>
<comment type="caution">
    <text evidence="2">The sequence shown here is derived from an EMBL/GenBank/DDBJ whole genome shotgun (WGS) entry which is preliminary data.</text>
</comment>
<evidence type="ECO:0000313" key="4">
    <source>
        <dbReference type="Proteomes" id="UP000245699"/>
    </source>
</evidence>
<gene>
    <name evidence="3" type="ORF">BB559_005388</name>
    <name evidence="2" type="ORF">BB559_006450</name>
</gene>
<dbReference type="Proteomes" id="UP000245699">
    <property type="component" value="Unassembled WGS sequence"/>
</dbReference>
<name>A0A2T9Y2U0_9FUNG</name>
<dbReference type="AlphaFoldDB" id="A0A2T9Y2U0"/>
<dbReference type="EMBL" id="MBFT01000865">
    <property type="protein sequence ID" value="PVU86669.1"/>
    <property type="molecule type" value="Genomic_DNA"/>
</dbReference>
<protein>
    <recommendedName>
        <fullName evidence="5">PLAT domain-containing protein</fullName>
    </recommendedName>
</protein>
<organism evidence="2 4">
    <name type="scientific">Furculomyces boomerangus</name>
    <dbReference type="NCBI Taxonomy" id="61424"/>
    <lineage>
        <taxon>Eukaryota</taxon>
        <taxon>Fungi</taxon>
        <taxon>Fungi incertae sedis</taxon>
        <taxon>Zoopagomycota</taxon>
        <taxon>Kickxellomycotina</taxon>
        <taxon>Harpellomycetes</taxon>
        <taxon>Harpellales</taxon>
        <taxon>Harpellaceae</taxon>
        <taxon>Furculomyces</taxon>
    </lineage>
</organism>
<evidence type="ECO:0000313" key="3">
    <source>
        <dbReference type="EMBL" id="PVU88815.1"/>
    </source>
</evidence>
<dbReference type="EMBL" id="MBFT01000595">
    <property type="protein sequence ID" value="PVU88815.1"/>
    <property type="molecule type" value="Genomic_DNA"/>
</dbReference>
<reference evidence="2 4" key="1">
    <citation type="journal article" date="2018" name="MBio">
        <title>Comparative Genomics Reveals the Core Gene Toolbox for the Fungus-Insect Symbiosis.</title>
        <authorList>
            <person name="Wang Y."/>
            <person name="Stata M."/>
            <person name="Wang W."/>
            <person name="Stajich J.E."/>
            <person name="White M.M."/>
            <person name="Moncalvo J.M."/>
        </authorList>
    </citation>
    <scope>NUCLEOTIDE SEQUENCE [LARGE SCALE GENOMIC DNA]</scope>
    <source>
        <strain evidence="2 4">AUS-77-4</strain>
    </source>
</reference>
<proteinExistence type="predicted"/>
<keyword evidence="4" id="KW-1185">Reference proteome</keyword>
<feature type="signal peptide" evidence="1">
    <location>
        <begin position="1"/>
        <end position="22"/>
    </location>
</feature>
<keyword evidence="1" id="KW-0732">Signal</keyword>